<dbReference type="Gene3D" id="2.60.40.1190">
    <property type="match status" value="1"/>
</dbReference>
<dbReference type="RefSeq" id="WP_105014308.1">
    <property type="nucleotide sequence ID" value="NZ_MSCN01000001.1"/>
</dbReference>
<evidence type="ECO:0000313" key="2">
    <source>
        <dbReference type="EMBL" id="PQJ77727.1"/>
    </source>
</evidence>
<sequence length="720" mass="83604">MRFFNIIFIFSFLGVITYAQKPEIKYINTAITVDGKIDEAVWNQVEKNTNFYNYLPTDIGLAKNQTSVKMFHNQEYLFVSAVYYDTTEKTQISTLKRDTSIFLSDAFVMILDTQNQEQNGYFFAVNSLGNQTDGLVGRDSEGYNLSFSWNAVWQSATFLNGKQKQYEIAIPLKFLNYNTENNTFGIQFYVRDIKNNSWTILKNVKRNYANLDLRFTEKFQVENLPNKSPSRFAFIPSITTNYQKDVGNSTEKTSFIPSLDMQYNLTSSLKLDATINPDFSQIDVDQQVTNLTRFSIFFPERRNFFLENSDLFANLGIYGANPFYSRRIGGDNNIQFGLKLSGNIAQKTRIGVLNVQTSEKSNVASQNYGVVVAEQQLNKNFTSTGYIINRQETNNFSFAEDYNRVTGLNLNYRSDDNKWIGLLNYSKSFSDGVFGNNHFYNAGIWYNKRGLNWNTSIIKLGENYITDVGFTPRLYNYDAINDVVVREGYLQTSSGIEYEKFYEKSKTLNSVRYLNYGVNNYFDESGRLIQSQNFLNSAVFFKDLSAVYYVVNYDYVDLKYGFDALGNGNAITPGIYNFGILKLGYNSANNQKFRYRFNIQKGTYYGGERTTAGAYLNYQLLPFANLELTYDINKINLNELGEETFHLTRFTGEVFFNNRLNWTTYIQYNTQIYNFNVNSRLQWEYKPLSYIYLVVSDNFNQQLTRQNWGVAFKMNYRFDF</sequence>
<dbReference type="SUPFAM" id="SSF49344">
    <property type="entry name" value="CBD9-like"/>
    <property type="match status" value="1"/>
</dbReference>
<proteinExistence type="predicted"/>
<dbReference type="OrthoDB" id="9786766at2"/>
<comment type="caution">
    <text evidence="2">The sequence shown here is derived from an EMBL/GenBank/DDBJ whole genome shotgun (WGS) entry which is preliminary data.</text>
</comment>
<dbReference type="InterPro" id="IPR045670">
    <property type="entry name" value="DUF5916"/>
</dbReference>
<protein>
    <recommendedName>
        <fullName evidence="1">DUF5916 domain-containing protein</fullName>
    </recommendedName>
</protein>
<dbReference type="EMBL" id="MSCN01000001">
    <property type="protein sequence ID" value="PQJ77727.1"/>
    <property type="molecule type" value="Genomic_DNA"/>
</dbReference>
<evidence type="ECO:0000259" key="1">
    <source>
        <dbReference type="Pfam" id="PF19313"/>
    </source>
</evidence>
<dbReference type="AlphaFoldDB" id="A0A2S7WJD9"/>
<gene>
    <name evidence="2" type="ORF">BTO18_00355</name>
</gene>
<dbReference type="CDD" id="cd09618">
    <property type="entry name" value="CBM9_like_2"/>
    <property type="match status" value="1"/>
</dbReference>
<dbReference type="Proteomes" id="UP000238882">
    <property type="component" value="Unassembled WGS sequence"/>
</dbReference>
<organism evidence="2 3">
    <name type="scientific">Polaribacter porphyrae</name>
    <dbReference type="NCBI Taxonomy" id="1137780"/>
    <lineage>
        <taxon>Bacteria</taxon>
        <taxon>Pseudomonadati</taxon>
        <taxon>Bacteroidota</taxon>
        <taxon>Flavobacteriia</taxon>
        <taxon>Flavobacteriales</taxon>
        <taxon>Flavobacteriaceae</taxon>
    </lineage>
</organism>
<dbReference type="Pfam" id="PF19313">
    <property type="entry name" value="DUF5916"/>
    <property type="match status" value="1"/>
</dbReference>
<name>A0A2S7WJD9_9FLAO</name>
<evidence type="ECO:0000313" key="3">
    <source>
        <dbReference type="Proteomes" id="UP000238882"/>
    </source>
</evidence>
<feature type="domain" description="DUF5916" evidence="1">
    <location>
        <begin position="229"/>
        <end position="333"/>
    </location>
</feature>
<keyword evidence="3" id="KW-1185">Reference proteome</keyword>
<accession>A0A2S7WJD9</accession>
<reference evidence="2 3" key="1">
    <citation type="submission" date="2016-12" db="EMBL/GenBank/DDBJ databases">
        <title>Trade-off between light-utilization and light-protection in marine flavobacteria.</title>
        <authorList>
            <person name="Kumagai Y."/>
            <person name="Yoshizawa S."/>
            <person name="Kogure K."/>
            <person name="Iwasaki W."/>
        </authorList>
    </citation>
    <scope>NUCLEOTIDE SEQUENCE [LARGE SCALE GENOMIC DNA]</scope>
    <source>
        <strain evidence="2 3">NBRC 108759</strain>
    </source>
</reference>